<evidence type="ECO:0000313" key="2">
    <source>
        <dbReference type="EMBL" id="CAI6332308.1"/>
    </source>
</evidence>
<protein>
    <submittedName>
        <fullName evidence="2">Uncharacterized protein</fullName>
    </submittedName>
</protein>
<comment type="caution">
    <text evidence="2">The sequence shown here is derived from an EMBL/GenBank/DDBJ whole genome shotgun (WGS) entry which is preliminary data.</text>
</comment>
<evidence type="ECO:0000313" key="3">
    <source>
        <dbReference type="Proteomes" id="UP001152607"/>
    </source>
</evidence>
<dbReference type="EMBL" id="CAOQHR010000003">
    <property type="protein sequence ID" value="CAI6332308.1"/>
    <property type="molecule type" value="Genomic_DNA"/>
</dbReference>
<accession>A0A9W4UAX5</accession>
<feature type="compositionally biased region" description="Low complexity" evidence="1">
    <location>
        <begin position="31"/>
        <end position="52"/>
    </location>
</feature>
<feature type="compositionally biased region" description="Acidic residues" evidence="1">
    <location>
        <begin position="131"/>
        <end position="148"/>
    </location>
</feature>
<sequence length="168" mass="18776">MFYTVAPIHTHTPNMAFKLGISSSTAQAGGQPEPTTEPPQQMKGSPTSSQSHSESRSECQAQPRPPLERTRTLSFSEPIRPSRSKDRSGSTISSYSPRSQPGTPENERSDRLPGRKTRSPSPYPKPQGPPSDDEDEDEDEDDDEDEISDRDRKARRFFTTLTSRIRSK</sequence>
<evidence type="ECO:0000256" key="1">
    <source>
        <dbReference type="SAM" id="MobiDB-lite"/>
    </source>
</evidence>
<organism evidence="2 3">
    <name type="scientific">Periconia digitata</name>
    <dbReference type="NCBI Taxonomy" id="1303443"/>
    <lineage>
        <taxon>Eukaryota</taxon>
        <taxon>Fungi</taxon>
        <taxon>Dikarya</taxon>
        <taxon>Ascomycota</taxon>
        <taxon>Pezizomycotina</taxon>
        <taxon>Dothideomycetes</taxon>
        <taxon>Pleosporomycetidae</taxon>
        <taxon>Pleosporales</taxon>
        <taxon>Massarineae</taxon>
        <taxon>Periconiaceae</taxon>
        <taxon>Periconia</taxon>
    </lineage>
</organism>
<proteinExistence type="predicted"/>
<feature type="compositionally biased region" description="Polar residues" evidence="1">
    <location>
        <begin position="89"/>
        <end position="103"/>
    </location>
</feature>
<gene>
    <name evidence="2" type="ORF">PDIGIT_LOCUS5341</name>
</gene>
<name>A0A9W4UAX5_9PLEO</name>
<reference evidence="2" key="1">
    <citation type="submission" date="2023-01" db="EMBL/GenBank/DDBJ databases">
        <authorList>
            <person name="Van Ghelder C."/>
            <person name="Rancurel C."/>
        </authorList>
    </citation>
    <scope>NUCLEOTIDE SEQUENCE</scope>
    <source>
        <strain evidence="2">CNCM I-4278</strain>
    </source>
</reference>
<keyword evidence="3" id="KW-1185">Reference proteome</keyword>
<feature type="compositionally biased region" description="Polar residues" evidence="1">
    <location>
        <begin position="159"/>
        <end position="168"/>
    </location>
</feature>
<feature type="region of interest" description="Disordered" evidence="1">
    <location>
        <begin position="1"/>
        <end position="168"/>
    </location>
</feature>
<dbReference type="OrthoDB" id="10629366at2759"/>
<dbReference type="AlphaFoldDB" id="A0A9W4UAX5"/>
<dbReference type="Proteomes" id="UP001152607">
    <property type="component" value="Unassembled WGS sequence"/>
</dbReference>